<feature type="domain" description="DUF218" evidence="2">
    <location>
        <begin position="77"/>
        <end position="247"/>
    </location>
</feature>
<dbReference type="GO" id="GO:0000270">
    <property type="term" value="P:peptidoglycan metabolic process"/>
    <property type="evidence" value="ECO:0007669"/>
    <property type="project" value="TreeGrafter"/>
</dbReference>
<accession>A0A7C9F836</accession>
<sequence>MFFFLSKTLDFFLMPLSILLLLLLFAFLTKNPVKSRRAALTAFILLFVFCNTFLVNAAFRWWEYPPRNLADIREPYDVGVVLTGGMTRLSSLKADHPGFGRHADRFLQAYLLYKAGKIRKILISGADNPWKMKLKLDDGQQAARLLARWGVAPGDIILEEFSRNTHQNAVNSAAVLQRTFPKGRVLLITSSFHLRRAVECFKKERVRVDVFPADIYGVELYPTLNDCIRPDPDVFAQVHLLWREWVGYVVYKAMGYC</sequence>
<dbReference type="InterPro" id="IPR014729">
    <property type="entry name" value="Rossmann-like_a/b/a_fold"/>
</dbReference>
<gene>
    <name evidence="3" type="ORF">GBK04_07385</name>
</gene>
<keyword evidence="4" id="KW-1185">Reference proteome</keyword>
<dbReference type="AlphaFoldDB" id="A0A7C9F836"/>
<proteinExistence type="predicted"/>
<feature type="transmembrane region" description="Helical" evidence="1">
    <location>
        <begin position="12"/>
        <end position="28"/>
    </location>
</feature>
<dbReference type="Pfam" id="PF02698">
    <property type="entry name" value="DUF218"/>
    <property type="match status" value="1"/>
</dbReference>
<keyword evidence="1" id="KW-0812">Transmembrane</keyword>
<evidence type="ECO:0000313" key="3">
    <source>
        <dbReference type="EMBL" id="MPR33184.1"/>
    </source>
</evidence>
<dbReference type="InterPro" id="IPR051599">
    <property type="entry name" value="Cell_Envelope_Assoc"/>
</dbReference>
<dbReference type="CDD" id="cd06259">
    <property type="entry name" value="YdcF-like"/>
    <property type="match status" value="1"/>
</dbReference>
<dbReference type="Gene3D" id="3.40.50.620">
    <property type="entry name" value="HUPs"/>
    <property type="match status" value="1"/>
</dbReference>
<dbReference type="RefSeq" id="WP_152758236.1">
    <property type="nucleotide sequence ID" value="NZ_WHLY01000002.1"/>
</dbReference>
<dbReference type="InterPro" id="IPR003848">
    <property type="entry name" value="DUF218"/>
</dbReference>
<dbReference type="GO" id="GO:0005886">
    <property type="term" value="C:plasma membrane"/>
    <property type="evidence" value="ECO:0007669"/>
    <property type="project" value="TreeGrafter"/>
</dbReference>
<name>A0A7C9F836_9BACT</name>
<evidence type="ECO:0000259" key="2">
    <source>
        <dbReference type="Pfam" id="PF02698"/>
    </source>
</evidence>
<feature type="transmembrane region" description="Helical" evidence="1">
    <location>
        <begin position="40"/>
        <end position="62"/>
    </location>
</feature>
<keyword evidence="1" id="KW-0472">Membrane</keyword>
<protein>
    <submittedName>
        <fullName evidence="3">YdcF family protein</fullName>
    </submittedName>
</protein>
<dbReference type="PANTHER" id="PTHR30336">
    <property type="entry name" value="INNER MEMBRANE PROTEIN, PROBABLE PERMEASE"/>
    <property type="match status" value="1"/>
</dbReference>
<dbReference type="EMBL" id="WHLY01000002">
    <property type="protein sequence ID" value="MPR33184.1"/>
    <property type="molecule type" value="Genomic_DNA"/>
</dbReference>
<dbReference type="Proteomes" id="UP000479293">
    <property type="component" value="Unassembled WGS sequence"/>
</dbReference>
<keyword evidence="1" id="KW-1133">Transmembrane helix</keyword>
<dbReference type="GO" id="GO:0043164">
    <property type="term" value="P:Gram-negative-bacterium-type cell wall biogenesis"/>
    <property type="evidence" value="ECO:0007669"/>
    <property type="project" value="TreeGrafter"/>
</dbReference>
<reference evidence="3 4" key="1">
    <citation type="submission" date="2019-10" db="EMBL/GenBank/DDBJ databases">
        <title>Draft Genome Sequence of Cytophagaceae sp. SJW1-29.</title>
        <authorList>
            <person name="Choi A."/>
        </authorList>
    </citation>
    <scope>NUCLEOTIDE SEQUENCE [LARGE SCALE GENOMIC DNA]</scope>
    <source>
        <strain evidence="3 4">SJW1-29</strain>
    </source>
</reference>
<evidence type="ECO:0000256" key="1">
    <source>
        <dbReference type="SAM" id="Phobius"/>
    </source>
</evidence>
<comment type="caution">
    <text evidence="3">The sequence shown here is derived from an EMBL/GenBank/DDBJ whole genome shotgun (WGS) entry which is preliminary data.</text>
</comment>
<dbReference type="PANTHER" id="PTHR30336:SF4">
    <property type="entry name" value="ENVELOPE BIOGENESIS FACTOR ELYC"/>
    <property type="match status" value="1"/>
</dbReference>
<organism evidence="3 4">
    <name type="scientific">Salmonirosea aquatica</name>
    <dbReference type="NCBI Taxonomy" id="2654236"/>
    <lineage>
        <taxon>Bacteria</taxon>
        <taxon>Pseudomonadati</taxon>
        <taxon>Bacteroidota</taxon>
        <taxon>Cytophagia</taxon>
        <taxon>Cytophagales</taxon>
        <taxon>Spirosomataceae</taxon>
        <taxon>Salmonirosea</taxon>
    </lineage>
</organism>
<evidence type="ECO:0000313" key="4">
    <source>
        <dbReference type="Proteomes" id="UP000479293"/>
    </source>
</evidence>